<dbReference type="AlphaFoldDB" id="W6M6R7"/>
<evidence type="ECO:0000313" key="3">
    <source>
        <dbReference type="Proteomes" id="UP000035760"/>
    </source>
</evidence>
<reference evidence="2" key="2">
    <citation type="submission" date="2014-03" db="EMBL/GenBank/DDBJ databases">
        <title>Candidatus Competibacter-lineage genomes retrieved from metagenomes reveal functional metabolic diversity.</title>
        <authorList>
            <person name="McIlroy S.J."/>
            <person name="Albertsen M."/>
            <person name="Andresen E.K."/>
            <person name="Saunders A.M."/>
            <person name="Kristiansen R."/>
            <person name="Stokholm-Bjerregaard M."/>
            <person name="Nielsen K.L."/>
            <person name="Nielsen P.H."/>
        </authorList>
    </citation>
    <scope>NUCLEOTIDE SEQUENCE</scope>
    <source>
        <strain evidence="2">Run_A_D11</strain>
    </source>
</reference>
<keyword evidence="1" id="KW-0812">Transmembrane</keyword>
<dbReference type="EMBL" id="CBTJ020000034">
    <property type="protein sequence ID" value="CDI02324.1"/>
    <property type="molecule type" value="Genomic_DNA"/>
</dbReference>
<keyword evidence="1" id="KW-1133">Transmembrane helix</keyword>
<feature type="transmembrane region" description="Helical" evidence="1">
    <location>
        <begin position="21"/>
        <end position="39"/>
    </location>
</feature>
<keyword evidence="1" id="KW-0472">Membrane</keyword>
<proteinExistence type="predicted"/>
<feature type="transmembrane region" description="Helical" evidence="1">
    <location>
        <begin position="59"/>
        <end position="80"/>
    </location>
</feature>
<feature type="transmembrane region" description="Helical" evidence="1">
    <location>
        <begin position="124"/>
        <end position="147"/>
    </location>
</feature>
<evidence type="ECO:0000256" key="1">
    <source>
        <dbReference type="SAM" id="Phobius"/>
    </source>
</evidence>
<reference evidence="2" key="1">
    <citation type="submission" date="2013-07" db="EMBL/GenBank/DDBJ databases">
        <authorList>
            <person name="McIlroy S."/>
        </authorList>
    </citation>
    <scope>NUCLEOTIDE SEQUENCE [LARGE SCALE GENOMIC DNA]</scope>
    <source>
        <strain evidence="2">Run_A_D11</strain>
    </source>
</reference>
<protein>
    <submittedName>
        <fullName evidence="2">Uncharacterized protein</fullName>
    </submittedName>
</protein>
<dbReference type="Proteomes" id="UP000035760">
    <property type="component" value="Unassembled WGS sequence"/>
</dbReference>
<dbReference type="STRING" id="1400863.BN873_280010"/>
<gene>
    <name evidence="2" type="ORF">BN873_280010</name>
</gene>
<organism evidence="2 3">
    <name type="scientific">Candidatus Competibacter denitrificans Run_A_D11</name>
    <dbReference type="NCBI Taxonomy" id="1400863"/>
    <lineage>
        <taxon>Bacteria</taxon>
        <taxon>Pseudomonadati</taxon>
        <taxon>Pseudomonadota</taxon>
        <taxon>Gammaproteobacteria</taxon>
        <taxon>Candidatus Competibacteraceae</taxon>
        <taxon>Candidatus Competibacter</taxon>
    </lineage>
</organism>
<accession>W6M6R7</accession>
<sequence>MSTTPRTFAKVAAGAKRFGGLVLVALALAAIGLLGPWVVQQMTPARLEDAQHLIDQLWWPASALRAALYGVLAWGVYPLWVDRQRQRFLAQTATLAPAGENALNDRYRQPLALRITPWDRATQWSWRIFAAFLASDLLLAQGPFWLIRG</sequence>
<keyword evidence="3" id="KW-1185">Reference proteome</keyword>
<comment type="caution">
    <text evidence="2">The sequence shown here is derived from an EMBL/GenBank/DDBJ whole genome shotgun (WGS) entry which is preliminary data.</text>
</comment>
<name>W6M6R7_9GAMM</name>
<evidence type="ECO:0000313" key="2">
    <source>
        <dbReference type="EMBL" id="CDI02324.1"/>
    </source>
</evidence>
<dbReference type="RefSeq" id="WP_048672392.1">
    <property type="nucleotide sequence ID" value="NZ_CBTJ020000034.1"/>
</dbReference>